<evidence type="ECO:0000256" key="3">
    <source>
        <dbReference type="ARBA" id="ARBA00012180"/>
    </source>
</evidence>
<dbReference type="GO" id="GO:0003676">
    <property type="term" value="F:nucleic acid binding"/>
    <property type="evidence" value="ECO:0007669"/>
    <property type="project" value="InterPro"/>
</dbReference>
<evidence type="ECO:0000256" key="5">
    <source>
        <dbReference type="ARBA" id="ARBA00022723"/>
    </source>
</evidence>
<keyword evidence="11" id="KW-1185">Reference proteome</keyword>
<dbReference type="PANTHER" id="PTHR10642">
    <property type="entry name" value="RIBONUCLEASE H1"/>
    <property type="match status" value="1"/>
</dbReference>
<evidence type="ECO:0000259" key="9">
    <source>
        <dbReference type="PROSITE" id="PS50879"/>
    </source>
</evidence>
<dbReference type="AlphaFoldDB" id="A0A135S078"/>
<dbReference type="InterPro" id="IPR050092">
    <property type="entry name" value="RNase_H"/>
</dbReference>
<feature type="region of interest" description="Disordered" evidence="8">
    <location>
        <begin position="84"/>
        <end position="117"/>
    </location>
</feature>
<protein>
    <recommendedName>
        <fullName evidence="3">ribonuclease H</fullName>
        <ecNumber evidence="3">3.1.26.4</ecNumber>
    </recommendedName>
</protein>
<keyword evidence="5" id="KW-0479">Metal-binding</keyword>
<keyword evidence="7" id="KW-0378">Hydrolase</keyword>
<comment type="caution">
    <text evidence="10">The sequence shown here is derived from an EMBL/GenBank/DDBJ whole genome shotgun (WGS) entry which is preliminary data.</text>
</comment>
<feature type="domain" description="RNase H type-1" evidence="9">
    <location>
        <begin position="199"/>
        <end position="360"/>
    </location>
</feature>
<dbReference type="SUPFAM" id="SSF53098">
    <property type="entry name" value="Ribonuclease H-like"/>
    <property type="match status" value="1"/>
</dbReference>
<dbReference type="EMBL" id="JFBX01000758">
    <property type="protein sequence ID" value="KXH29147.1"/>
    <property type="molecule type" value="Genomic_DNA"/>
</dbReference>
<dbReference type="PANTHER" id="PTHR10642:SF26">
    <property type="entry name" value="RIBONUCLEASE H1"/>
    <property type="match status" value="1"/>
</dbReference>
<dbReference type="OrthoDB" id="407198at2759"/>
<comment type="catalytic activity">
    <reaction evidence="1">
        <text>Endonucleolytic cleavage to 5'-phosphomonoester.</text>
        <dbReference type="EC" id="3.1.26.4"/>
    </reaction>
</comment>
<keyword evidence="6" id="KW-0255">Endonuclease</keyword>
<dbReference type="Pfam" id="PF00075">
    <property type="entry name" value="RNase_H"/>
    <property type="match status" value="1"/>
</dbReference>
<dbReference type="Proteomes" id="UP000070328">
    <property type="component" value="Unassembled WGS sequence"/>
</dbReference>
<keyword evidence="4" id="KW-0540">Nuclease</keyword>
<evidence type="ECO:0000256" key="8">
    <source>
        <dbReference type="SAM" id="MobiDB-lite"/>
    </source>
</evidence>
<dbReference type="InterPro" id="IPR012337">
    <property type="entry name" value="RNaseH-like_sf"/>
</dbReference>
<sequence length="376" mass="42297">MTWPDIDYLELPNGRTITVCASHYMVTCGKCCLDFSHDCEYDEDGIYLDEDEEDGEEIFGFDYESRLPRDVSFAQVANSRYGRPERITASGSRRSSARVEYTWDDEDDDDSDGPPPLIDDDELISTVRMGEGPKIILGAPTLNPSVSCRSEFSGKLFPFKFNPHHDPQTRTPLDPKELFVPKKSLIAIPSVIRLINRYNDSEVLIYTDGACLDNGNAAARGGSAFIFKPVLPNDESGCVAFKLEDKGPDGQTYRHTSNRAELRAALAALQFRAWWGEGFKSIVIATDSSYVVNGATDWARAWIKRGWRTSAGEHVKNRDLWEALLLKSEILHDNNVHVRFWYIPRKFNNEADRAAKRAAAIVEPTVEFSEIMGVLV</sequence>
<organism evidence="10 11">
    <name type="scientific">Colletotrichum simmondsii</name>
    <dbReference type="NCBI Taxonomy" id="703756"/>
    <lineage>
        <taxon>Eukaryota</taxon>
        <taxon>Fungi</taxon>
        <taxon>Dikarya</taxon>
        <taxon>Ascomycota</taxon>
        <taxon>Pezizomycotina</taxon>
        <taxon>Sordariomycetes</taxon>
        <taxon>Hypocreomycetidae</taxon>
        <taxon>Glomerellales</taxon>
        <taxon>Glomerellaceae</taxon>
        <taxon>Colletotrichum</taxon>
        <taxon>Colletotrichum acutatum species complex</taxon>
    </lineage>
</organism>
<name>A0A135S078_9PEZI</name>
<dbReference type="GO" id="GO:0004523">
    <property type="term" value="F:RNA-DNA hybrid ribonuclease activity"/>
    <property type="evidence" value="ECO:0007669"/>
    <property type="project" value="UniProtKB-EC"/>
</dbReference>
<dbReference type="InterPro" id="IPR002156">
    <property type="entry name" value="RNaseH_domain"/>
</dbReference>
<dbReference type="GO" id="GO:0046872">
    <property type="term" value="F:metal ion binding"/>
    <property type="evidence" value="ECO:0007669"/>
    <property type="project" value="UniProtKB-KW"/>
</dbReference>
<evidence type="ECO:0000256" key="4">
    <source>
        <dbReference type="ARBA" id="ARBA00022722"/>
    </source>
</evidence>
<comment type="similarity">
    <text evidence="2">Belongs to the RNase H family.</text>
</comment>
<dbReference type="Gene3D" id="3.30.420.10">
    <property type="entry name" value="Ribonuclease H-like superfamily/Ribonuclease H"/>
    <property type="match status" value="1"/>
</dbReference>
<reference evidence="10 11" key="1">
    <citation type="submission" date="2014-02" db="EMBL/GenBank/DDBJ databases">
        <title>The genome sequence of Colletotrichum simmondsii CBS122122.</title>
        <authorList>
            <person name="Baroncelli R."/>
            <person name="Thon M.R."/>
        </authorList>
    </citation>
    <scope>NUCLEOTIDE SEQUENCE [LARGE SCALE GENOMIC DNA]</scope>
    <source>
        <strain evidence="10 11">CBS122122</strain>
    </source>
</reference>
<dbReference type="PROSITE" id="PS50879">
    <property type="entry name" value="RNASE_H_1"/>
    <property type="match status" value="1"/>
</dbReference>
<gene>
    <name evidence="10" type="ORF">CSIM01_02216</name>
</gene>
<accession>A0A135S078</accession>
<evidence type="ECO:0000256" key="1">
    <source>
        <dbReference type="ARBA" id="ARBA00000077"/>
    </source>
</evidence>
<proteinExistence type="inferred from homology"/>
<evidence type="ECO:0000256" key="7">
    <source>
        <dbReference type="ARBA" id="ARBA00022801"/>
    </source>
</evidence>
<evidence type="ECO:0000256" key="6">
    <source>
        <dbReference type="ARBA" id="ARBA00022759"/>
    </source>
</evidence>
<dbReference type="CDD" id="cd13934">
    <property type="entry name" value="RNase_H_Dikarya_like"/>
    <property type="match status" value="1"/>
</dbReference>
<evidence type="ECO:0000256" key="2">
    <source>
        <dbReference type="ARBA" id="ARBA00005300"/>
    </source>
</evidence>
<dbReference type="GO" id="GO:0043137">
    <property type="term" value="P:DNA replication, removal of RNA primer"/>
    <property type="evidence" value="ECO:0007669"/>
    <property type="project" value="TreeGrafter"/>
</dbReference>
<dbReference type="EC" id="3.1.26.4" evidence="3"/>
<feature type="compositionally biased region" description="Acidic residues" evidence="8">
    <location>
        <begin position="102"/>
        <end position="117"/>
    </location>
</feature>
<evidence type="ECO:0000313" key="11">
    <source>
        <dbReference type="Proteomes" id="UP000070328"/>
    </source>
</evidence>
<dbReference type="InterPro" id="IPR036397">
    <property type="entry name" value="RNaseH_sf"/>
</dbReference>
<evidence type="ECO:0000313" key="10">
    <source>
        <dbReference type="EMBL" id="KXH29147.1"/>
    </source>
</evidence>